<comment type="caution">
    <text evidence="2">The sequence shown here is derived from an EMBL/GenBank/DDBJ whole genome shotgun (WGS) entry which is preliminary data.</text>
</comment>
<feature type="non-terminal residue" evidence="2">
    <location>
        <position position="1"/>
    </location>
</feature>
<feature type="non-terminal residue" evidence="2">
    <location>
        <position position="256"/>
    </location>
</feature>
<evidence type="ECO:0000313" key="3">
    <source>
        <dbReference type="Proteomes" id="UP000258309"/>
    </source>
</evidence>
<reference evidence="2 3" key="1">
    <citation type="submission" date="2018-05" db="EMBL/GenBank/DDBJ databases">
        <title>Draft genome sequence of Scytalidium lignicola DSM 105466, a ubiquitous saprotrophic fungus.</title>
        <authorList>
            <person name="Buettner E."/>
            <person name="Gebauer A.M."/>
            <person name="Hofrichter M."/>
            <person name="Liers C."/>
            <person name="Kellner H."/>
        </authorList>
    </citation>
    <scope>NUCLEOTIDE SEQUENCE [LARGE SCALE GENOMIC DNA]</scope>
    <source>
        <strain evidence="2 3">DSM 105466</strain>
    </source>
</reference>
<gene>
    <name evidence="2" type="ORF">B7463_g4335</name>
</gene>
<protein>
    <submittedName>
        <fullName evidence="2">Uncharacterized protein</fullName>
    </submittedName>
</protein>
<dbReference type="Proteomes" id="UP000258309">
    <property type="component" value="Unassembled WGS sequence"/>
</dbReference>
<proteinExistence type="predicted"/>
<dbReference type="OrthoDB" id="5366687at2759"/>
<organism evidence="2 3">
    <name type="scientific">Scytalidium lignicola</name>
    <name type="common">Hyphomycete</name>
    <dbReference type="NCBI Taxonomy" id="5539"/>
    <lineage>
        <taxon>Eukaryota</taxon>
        <taxon>Fungi</taxon>
        <taxon>Dikarya</taxon>
        <taxon>Ascomycota</taxon>
        <taxon>Pezizomycotina</taxon>
        <taxon>Leotiomycetes</taxon>
        <taxon>Leotiomycetes incertae sedis</taxon>
        <taxon>Scytalidium</taxon>
    </lineage>
</organism>
<accession>A0A3E2HF53</accession>
<dbReference type="EMBL" id="NCSJ02000063">
    <property type="protein sequence ID" value="RFU32046.1"/>
    <property type="molecule type" value="Genomic_DNA"/>
</dbReference>
<name>A0A3E2HF53_SCYLI</name>
<feature type="region of interest" description="Disordered" evidence="1">
    <location>
        <begin position="1"/>
        <end position="23"/>
    </location>
</feature>
<sequence length="256" mass="28737">MSRASGSSRRRTQQQRAADRETEAQIEEIKGFVTSLYEVASQRPQEWEAYLPSARSTMSALDRLRFFRNPDRFAEQIWIIQGFQDYAFHDPDSGAIQTVAEWCQGAWLSVLRSYPENMECLSGLGQNWHQRAQATLARIHNEESSESSSGGSGPNAQASARTESPLYVEARGYLHPAVDFYHRAVTAADLRNVTTGDLLSSAAEAHMSMGSVSGSPADEQYFVSAIHYLRRAQALPDYQISAHLEQYLNDYGRYVN</sequence>
<dbReference type="AlphaFoldDB" id="A0A3E2HF53"/>
<keyword evidence="3" id="KW-1185">Reference proteome</keyword>
<evidence type="ECO:0000256" key="1">
    <source>
        <dbReference type="SAM" id="MobiDB-lite"/>
    </source>
</evidence>
<feature type="region of interest" description="Disordered" evidence="1">
    <location>
        <begin position="138"/>
        <end position="161"/>
    </location>
</feature>
<evidence type="ECO:0000313" key="2">
    <source>
        <dbReference type="EMBL" id="RFU32046.1"/>
    </source>
</evidence>
<dbReference type="OMA" id="ADWCLRQ"/>
<dbReference type="STRING" id="5539.A0A3E2HF53"/>